<evidence type="ECO:0000256" key="1">
    <source>
        <dbReference type="SAM" id="MobiDB-lite"/>
    </source>
</evidence>
<feature type="compositionally biased region" description="Basic and acidic residues" evidence="1">
    <location>
        <begin position="216"/>
        <end position="239"/>
    </location>
</feature>
<organism evidence="2 3">
    <name type="scientific">Microthlaspi erraticum</name>
    <dbReference type="NCBI Taxonomy" id="1685480"/>
    <lineage>
        <taxon>Eukaryota</taxon>
        <taxon>Viridiplantae</taxon>
        <taxon>Streptophyta</taxon>
        <taxon>Embryophyta</taxon>
        <taxon>Tracheophyta</taxon>
        <taxon>Spermatophyta</taxon>
        <taxon>Magnoliopsida</taxon>
        <taxon>eudicotyledons</taxon>
        <taxon>Gunneridae</taxon>
        <taxon>Pentapetalae</taxon>
        <taxon>rosids</taxon>
        <taxon>malvids</taxon>
        <taxon>Brassicales</taxon>
        <taxon>Brassicaceae</taxon>
        <taxon>Coluteocarpeae</taxon>
        <taxon>Microthlaspi</taxon>
    </lineage>
</organism>
<protein>
    <submittedName>
        <fullName evidence="2">Uncharacterized protein</fullName>
    </submittedName>
</protein>
<proteinExistence type="predicted"/>
<dbReference type="EMBL" id="CACVBM020001484">
    <property type="protein sequence ID" value="CAA7051597.1"/>
    <property type="molecule type" value="Genomic_DNA"/>
</dbReference>
<dbReference type="Proteomes" id="UP000467841">
    <property type="component" value="Unassembled WGS sequence"/>
</dbReference>
<reference evidence="2" key="1">
    <citation type="submission" date="2020-01" db="EMBL/GenBank/DDBJ databases">
        <authorList>
            <person name="Mishra B."/>
        </authorList>
    </citation>
    <scope>NUCLEOTIDE SEQUENCE [LARGE SCALE GENOMIC DNA]</scope>
</reference>
<dbReference type="AlphaFoldDB" id="A0A6D2KET3"/>
<comment type="caution">
    <text evidence="2">The sequence shown here is derived from an EMBL/GenBank/DDBJ whole genome shotgun (WGS) entry which is preliminary data.</text>
</comment>
<name>A0A6D2KET3_9BRAS</name>
<feature type="region of interest" description="Disordered" evidence="1">
    <location>
        <begin position="209"/>
        <end position="239"/>
    </location>
</feature>
<dbReference type="OrthoDB" id="2021147at2759"/>
<gene>
    <name evidence="2" type="ORF">MERR_LOCUS38832</name>
</gene>
<evidence type="ECO:0000313" key="3">
    <source>
        <dbReference type="Proteomes" id="UP000467841"/>
    </source>
</evidence>
<accession>A0A6D2KET3</accession>
<evidence type="ECO:0000313" key="2">
    <source>
        <dbReference type="EMBL" id="CAA7051597.1"/>
    </source>
</evidence>
<keyword evidence="3" id="KW-1185">Reference proteome</keyword>
<sequence>MYKMCHEPINISPAESGITFPELDHLPLTRRRSLLQSSESVSQRITASVPASNVDSVVKREEDCISETCVVSNSGTSECTRISCSQGLDDSVILRPQNNTVACCSNAEESSNRVEQIKETAGNDSLEHLTLKERRKMLLERMALRSPETNLEDNTKDCGETELYDIKAEISCENEIASSSGIRFSGFLKNIDSYLFKKVSIGSECGSQLNGIQESDIPRDSRDYEHSGYADAAEKPRNS</sequence>